<dbReference type="PANTHER" id="PTHR36924:SF1">
    <property type="entry name" value="ANTITOXIN HIGA-1"/>
    <property type="match status" value="1"/>
</dbReference>
<dbReference type="GO" id="GO:0003677">
    <property type="term" value="F:DNA binding"/>
    <property type="evidence" value="ECO:0007669"/>
    <property type="project" value="UniProtKB-KW"/>
</dbReference>
<evidence type="ECO:0000313" key="4">
    <source>
        <dbReference type="Proteomes" id="UP000023464"/>
    </source>
</evidence>
<dbReference type="RefSeq" id="WP_036778023.1">
    <property type="nucleotide sequence ID" value="NZ_CAWLTM010000094.1"/>
</dbReference>
<sequence>MVMMYNPPHPGILVKEAMEALNLSARGLAKALGVAPSTVQRLVVGKSDVSPEMALKLSVVIGSSPQVWMGMQVDYDLWQAKQHIDVSHLHRLQIA</sequence>
<accession>A0A022PM98</accession>
<proteinExistence type="predicted"/>
<dbReference type="PATRIC" id="fig|1393736.3.peg.1824"/>
<keyword evidence="1" id="KW-0238">DNA-binding</keyword>
<evidence type="ECO:0000259" key="2">
    <source>
        <dbReference type="PROSITE" id="PS50943"/>
    </source>
</evidence>
<dbReference type="EMBL" id="JFGV01000021">
    <property type="protein sequence ID" value="EYU15670.1"/>
    <property type="molecule type" value="Genomic_DNA"/>
</dbReference>
<comment type="caution">
    <text evidence="3">The sequence shown here is derived from an EMBL/GenBank/DDBJ whole genome shotgun (WGS) entry which is preliminary data.</text>
</comment>
<name>A0A022PM98_9GAMM</name>
<evidence type="ECO:0000313" key="3">
    <source>
        <dbReference type="EMBL" id="EYU15670.1"/>
    </source>
</evidence>
<organism evidence="3 4">
    <name type="scientific">Photorhabdus aegyptia</name>
    <dbReference type="NCBI Taxonomy" id="2805098"/>
    <lineage>
        <taxon>Bacteria</taxon>
        <taxon>Pseudomonadati</taxon>
        <taxon>Pseudomonadota</taxon>
        <taxon>Gammaproteobacteria</taxon>
        <taxon>Enterobacterales</taxon>
        <taxon>Morganellaceae</taxon>
        <taxon>Photorhabdus</taxon>
    </lineage>
</organism>
<dbReference type="SUPFAM" id="SSF47413">
    <property type="entry name" value="lambda repressor-like DNA-binding domains"/>
    <property type="match status" value="1"/>
</dbReference>
<reference evidence="3 4" key="1">
    <citation type="submission" date="2014-03" db="EMBL/GenBank/DDBJ databases">
        <title>Draft Genome of Photorhabdus luminescens BA1, an Egyptian Isolate.</title>
        <authorList>
            <person name="Ghazal S."/>
            <person name="Hurst S.G.IV."/>
            <person name="Morris K."/>
            <person name="Thomas K."/>
            <person name="Tisa L.S."/>
        </authorList>
    </citation>
    <scope>NUCLEOTIDE SEQUENCE [LARGE SCALE GENOMIC DNA]</scope>
    <source>
        <strain evidence="3 4">BA1</strain>
    </source>
</reference>
<dbReference type="SMART" id="SM00530">
    <property type="entry name" value="HTH_XRE"/>
    <property type="match status" value="1"/>
</dbReference>
<dbReference type="InterPro" id="IPR001387">
    <property type="entry name" value="Cro/C1-type_HTH"/>
</dbReference>
<dbReference type="NCBIfam" id="TIGR02607">
    <property type="entry name" value="antidote_HigA"/>
    <property type="match status" value="1"/>
</dbReference>
<dbReference type="AlphaFoldDB" id="A0A022PM98"/>
<evidence type="ECO:0000256" key="1">
    <source>
        <dbReference type="ARBA" id="ARBA00023125"/>
    </source>
</evidence>
<protein>
    <submittedName>
        <fullName evidence="3">Addiction module antidote protein, HigA family</fullName>
    </submittedName>
</protein>
<dbReference type="PROSITE" id="PS50943">
    <property type="entry name" value="HTH_CROC1"/>
    <property type="match status" value="1"/>
</dbReference>
<dbReference type="PANTHER" id="PTHR36924">
    <property type="entry name" value="ANTITOXIN HIGA-1"/>
    <property type="match status" value="1"/>
</dbReference>
<dbReference type="Pfam" id="PF01381">
    <property type="entry name" value="HTH_3"/>
    <property type="match status" value="1"/>
</dbReference>
<feature type="domain" description="HTH cro/C1-type" evidence="2">
    <location>
        <begin position="14"/>
        <end position="68"/>
    </location>
</feature>
<dbReference type="Gene3D" id="1.10.260.40">
    <property type="entry name" value="lambda repressor-like DNA-binding domains"/>
    <property type="match status" value="1"/>
</dbReference>
<dbReference type="Proteomes" id="UP000023464">
    <property type="component" value="Unassembled WGS sequence"/>
</dbReference>
<dbReference type="InterPro" id="IPR013430">
    <property type="entry name" value="Toxin_antidote_HigA"/>
</dbReference>
<dbReference type="InterPro" id="IPR010982">
    <property type="entry name" value="Lambda_DNA-bd_dom_sf"/>
</dbReference>
<keyword evidence="4" id="KW-1185">Reference proteome</keyword>
<dbReference type="CDD" id="cd00093">
    <property type="entry name" value="HTH_XRE"/>
    <property type="match status" value="1"/>
</dbReference>
<gene>
    <name evidence="3" type="ORF">BA1DRAFT_01802</name>
</gene>